<gene>
    <name evidence="2" type="ORF">L1049_019842</name>
</gene>
<name>A0AAP0S6Z8_LIQFO</name>
<feature type="region of interest" description="Disordered" evidence="1">
    <location>
        <begin position="1"/>
        <end position="148"/>
    </location>
</feature>
<reference evidence="2 3" key="1">
    <citation type="journal article" date="2024" name="Plant J.">
        <title>Genome sequences and population genomics reveal climatic adaptation and genomic divergence between two closely related sweetgum species.</title>
        <authorList>
            <person name="Xu W.Q."/>
            <person name="Ren C.Q."/>
            <person name="Zhang X.Y."/>
            <person name="Comes H.P."/>
            <person name="Liu X.H."/>
            <person name="Li Y.G."/>
            <person name="Kettle C.J."/>
            <person name="Jalonen R."/>
            <person name="Gaisberger H."/>
            <person name="Ma Y.Z."/>
            <person name="Qiu Y.X."/>
        </authorList>
    </citation>
    <scope>NUCLEOTIDE SEQUENCE [LARGE SCALE GENOMIC DNA]</scope>
    <source>
        <strain evidence="2">Hangzhou</strain>
    </source>
</reference>
<protein>
    <submittedName>
        <fullName evidence="2">Uncharacterized protein</fullName>
    </submittedName>
</protein>
<dbReference type="Proteomes" id="UP001415857">
    <property type="component" value="Unassembled WGS sequence"/>
</dbReference>
<comment type="caution">
    <text evidence="2">The sequence shown here is derived from an EMBL/GenBank/DDBJ whole genome shotgun (WGS) entry which is preliminary data.</text>
</comment>
<accession>A0AAP0S6Z8</accession>
<organism evidence="2 3">
    <name type="scientific">Liquidambar formosana</name>
    <name type="common">Formosan gum</name>
    <dbReference type="NCBI Taxonomy" id="63359"/>
    <lineage>
        <taxon>Eukaryota</taxon>
        <taxon>Viridiplantae</taxon>
        <taxon>Streptophyta</taxon>
        <taxon>Embryophyta</taxon>
        <taxon>Tracheophyta</taxon>
        <taxon>Spermatophyta</taxon>
        <taxon>Magnoliopsida</taxon>
        <taxon>eudicotyledons</taxon>
        <taxon>Gunneridae</taxon>
        <taxon>Pentapetalae</taxon>
        <taxon>Saxifragales</taxon>
        <taxon>Altingiaceae</taxon>
        <taxon>Liquidambar</taxon>
    </lineage>
</organism>
<evidence type="ECO:0000313" key="3">
    <source>
        <dbReference type="Proteomes" id="UP001415857"/>
    </source>
</evidence>
<proteinExistence type="predicted"/>
<feature type="compositionally biased region" description="Basic and acidic residues" evidence="1">
    <location>
        <begin position="116"/>
        <end position="133"/>
    </location>
</feature>
<dbReference type="EMBL" id="JBBPBK010000001">
    <property type="protein sequence ID" value="KAK9291891.1"/>
    <property type="molecule type" value="Genomic_DNA"/>
</dbReference>
<sequence>MRERLRSRTLSAPLGRSKNGLESNSREKPFVISSDSDSDEDSLLENERSSNGLERVECGEHGGAVGPGRRSGKRPSRGDDNERVGGEKKKEKVQPLHGEIEINCRVLPSRSAAMSKTEKNRGSNLSDGKRVEMEKDESDGLVGATEQV</sequence>
<dbReference type="AlphaFoldDB" id="A0AAP0S6Z8"/>
<evidence type="ECO:0000256" key="1">
    <source>
        <dbReference type="SAM" id="MobiDB-lite"/>
    </source>
</evidence>
<feature type="compositionally biased region" description="Basic and acidic residues" evidence="1">
    <location>
        <begin position="76"/>
        <end position="102"/>
    </location>
</feature>
<evidence type="ECO:0000313" key="2">
    <source>
        <dbReference type="EMBL" id="KAK9291891.1"/>
    </source>
</evidence>
<keyword evidence="3" id="KW-1185">Reference proteome</keyword>